<gene>
    <name evidence="2" type="ORF">KK1_015480</name>
</gene>
<dbReference type="OMA" id="ETLICMQ"/>
<reference evidence="2 3" key="1">
    <citation type="journal article" date="2012" name="Nat. Biotechnol.">
        <title>Draft genome sequence of pigeonpea (Cajanus cajan), an orphan legume crop of resource-poor farmers.</title>
        <authorList>
            <person name="Varshney R.K."/>
            <person name="Chen W."/>
            <person name="Li Y."/>
            <person name="Bharti A.K."/>
            <person name="Saxena R.K."/>
            <person name="Schlueter J.A."/>
            <person name="Donoghue M.T."/>
            <person name="Azam S."/>
            <person name="Fan G."/>
            <person name="Whaley A.M."/>
            <person name="Farmer A.D."/>
            <person name="Sheridan J."/>
            <person name="Iwata A."/>
            <person name="Tuteja R."/>
            <person name="Penmetsa R.V."/>
            <person name="Wu W."/>
            <person name="Upadhyaya H.D."/>
            <person name="Yang S.P."/>
            <person name="Shah T."/>
            <person name="Saxena K.B."/>
            <person name="Michael T."/>
            <person name="McCombie W.R."/>
            <person name="Yang B."/>
            <person name="Zhang G."/>
            <person name="Yang H."/>
            <person name="Wang J."/>
            <person name="Spillane C."/>
            <person name="Cook D.R."/>
            <person name="May G.D."/>
            <person name="Xu X."/>
            <person name="Jackson S.A."/>
        </authorList>
    </citation>
    <scope>NUCLEOTIDE SEQUENCE [LARGE SCALE GENOMIC DNA]</scope>
    <source>
        <strain evidence="3">cv. Asha</strain>
    </source>
</reference>
<dbReference type="SUPFAM" id="SSF53098">
    <property type="entry name" value="Ribonuclease H-like"/>
    <property type="match status" value="1"/>
</dbReference>
<dbReference type="Gramene" id="C.cajan_15043.t">
    <property type="protein sequence ID" value="C.cajan_15043.t"/>
    <property type="gene ID" value="C.cajan_15043"/>
</dbReference>
<evidence type="ECO:0000313" key="3">
    <source>
        <dbReference type="Proteomes" id="UP000075243"/>
    </source>
</evidence>
<sequence>MFLLIALVFHPRYKLQFMHWLTNQSFDNEATSSLKEKRDSSLKLIFEEYNGERGRFPILANMAKDFLTIPISTMTSKSTFGIGGRVLDLYHSVFTPRMVETLICMQDWLKGTSSPLFSNENKDFEELEKFEQSNKLDLFYTTLLYYILIII</sequence>
<organism evidence="2 3">
    <name type="scientific">Cajanus cajan</name>
    <name type="common">Pigeon pea</name>
    <name type="synonym">Cajanus indicus</name>
    <dbReference type="NCBI Taxonomy" id="3821"/>
    <lineage>
        <taxon>Eukaryota</taxon>
        <taxon>Viridiplantae</taxon>
        <taxon>Streptophyta</taxon>
        <taxon>Embryophyta</taxon>
        <taxon>Tracheophyta</taxon>
        <taxon>Spermatophyta</taxon>
        <taxon>Magnoliopsida</taxon>
        <taxon>eudicotyledons</taxon>
        <taxon>Gunneridae</taxon>
        <taxon>Pentapetalae</taxon>
        <taxon>rosids</taxon>
        <taxon>fabids</taxon>
        <taxon>Fabales</taxon>
        <taxon>Fabaceae</taxon>
        <taxon>Papilionoideae</taxon>
        <taxon>50 kb inversion clade</taxon>
        <taxon>NPAAA clade</taxon>
        <taxon>indigoferoid/millettioid clade</taxon>
        <taxon>Phaseoleae</taxon>
        <taxon>Cajanus</taxon>
    </lineage>
</organism>
<keyword evidence="3" id="KW-1185">Reference proteome</keyword>
<dbReference type="Pfam" id="PF05699">
    <property type="entry name" value="Dimer_Tnp_hAT"/>
    <property type="match status" value="1"/>
</dbReference>
<dbReference type="PANTHER" id="PTHR23272">
    <property type="entry name" value="BED FINGER-RELATED"/>
    <property type="match status" value="1"/>
</dbReference>
<dbReference type="PANTHER" id="PTHR23272:SF184">
    <property type="entry name" value="OS03G0311250 PROTEIN"/>
    <property type="match status" value="1"/>
</dbReference>
<dbReference type="GO" id="GO:0046983">
    <property type="term" value="F:protein dimerization activity"/>
    <property type="evidence" value="ECO:0007669"/>
    <property type="project" value="InterPro"/>
</dbReference>
<dbReference type="STRING" id="3821.A0A151SZ22"/>
<evidence type="ECO:0000259" key="1">
    <source>
        <dbReference type="Pfam" id="PF05699"/>
    </source>
</evidence>
<protein>
    <submittedName>
        <fullName evidence="2">AC transposase</fullName>
    </submittedName>
</protein>
<name>A0A151SZ22_CAJCA</name>
<evidence type="ECO:0000313" key="2">
    <source>
        <dbReference type="EMBL" id="KYP60033.1"/>
    </source>
</evidence>
<dbReference type="EMBL" id="CM003612">
    <property type="protein sequence ID" value="KYP60033.1"/>
    <property type="molecule type" value="Genomic_DNA"/>
</dbReference>
<dbReference type="InterPro" id="IPR012337">
    <property type="entry name" value="RNaseH-like_sf"/>
</dbReference>
<dbReference type="AlphaFoldDB" id="A0A151SZ22"/>
<proteinExistence type="predicted"/>
<dbReference type="Proteomes" id="UP000075243">
    <property type="component" value="Chromosome 10"/>
</dbReference>
<feature type="domain" description="HAT C-terminal dimerisation" evidence="1">
    <location>
        <begin position="51"/>
        <end position="109"/>
    </location>
</feature>
<dbReference type="InterPro" id="IPR008906">
    <property type="entry name" value="HATC_C_dom"/>
</dbReference>
<accession>A0A151SZ22</accession>